<dbReference type="Gene3D" id="6.10.140.2220">
    <property type="match status" value="1"/>
</dbReference>
<evidence type="ECO:0000313" key="8">
    <source>
        <dbReference type="Proteomes" id="UP000027222"/>
    </source>
</evidence>
<dbReference type="PROSITE" id="PS50865">
    <property type="entry name" value="ZF_MYND_2"/>
    <property type="match status" value="1"/>
</dbReference>
<dbReference type="Proteomes" id="UP000027222">
    <property type="component" value="Unassembled WGS sequence"/>
</dbReference>
<dbReference type="AlphaFoldDB" id="A0A067SGG3"/>
<dbReference type="SUPFAM" id="SSF48403">
    <property type="entry name" value="Ankyrin repeat"/>
    <property type="match status" value="1"/>
</dbReference>
<keyword evidence="1" id="KW-0479">Metal-binding</keyword>
<dbReference type="Pfam" id="PF01753">
    <property type="entry name" value="zf-MYND"/>
    <property type="match status" value="1"/>
</dbReference>
<organism evidence="7 8">
    <name type="scientific">Galerina marginata (strain CBS 339.88)</name>
    <dbReference type="NCBI Taxonomy" id="685588"/>
    <lineage>
        <taxon>Eukaryota</taxon>
        <taxon>Fungi</taxon>
        <taxon>Dikarya</taxon>
        <taxon>Basidiomycota</taxon>
        <taxon>Agaricomycotina</taxon>
        <taxon>Agaricomycetes</taxon>
        <taxon>Agaricomycetidae</taxon>
        <taxon>Agaricales</taxon>
        <taxon>Agaricineae</taxon>
        <taxon>Strophariaceae</taxon>
        <taxon>Galerina</taxon>
    </lineage>
</organism>
<dbReference type="HOGENOM" id="CLU_034220_0_0_1"/>
<evidence type="ECO:0000256" key="2">
    <source>
        <dbReference type="ARBA" id="ARBA00022771"/>
    </source>
</evidence>
<protein>
    <recommendedName>
        <fullName evidence="6">MYND-type domain-containing protein</fullName>
    </recommendedName>
</protein>
<proteinExistence type="predicted"/>
<feature type="domain" description="MYND-type" evidence="6">
    <location>
        <begin position="422"/>
        <end position="464"/>
    </location>
</feature>
<evidence type="ECO:0000256" key="5">
    <source>
        <dbReference type="PROSITE-ProRule" id="PRU00134"/>
    </source>
</evidence>
<evidence type="ECO:0000256" key="4">
    <source>
        <dbReference type="PROSITE-ProRule" id="PRU00023"/>
    </source>
</evidence>
<keyword evidence="4" id="KW-0040">ANK repeat</keyword>
<keyword evidence="3" id="KW-0862">Zinc</keyword>
<dbReference type="Gene3D" id="1.25.40.20">
    <property type="entry name" value="Ankyrin repeat-containing domain"/>
    <property type="match status" value="1"/>
</dbReference>
<feature type="repeat" description="ANK" evidence="4">
    <location>
        <begin position="160"/>
        <end position="192"/>
    </location>
</feature>
<dbReference type="OrthoDB" id="432970at2759"/>
<dbReference type="STRING" id="685588.A0A067SGG3"/>
<evidence type="ECO:0000259" key="6">
    <source>
        <dbReference type="PROSITE" id="PS50865"/>
    </source>
</evidence>
<accession>A0A067SGG3</accession>
<evidence type="ECO:0000313" key="7">
    <source>
        <dbReference type="EMBL" id="KDR65848.1"/>
    </source>
</evidence>
<dbReference type="EMBL" id="KL142431">
    <property type="protein sequence ID" value="KDR65848.1"/>
    <property type="molecule type" value="Genomic_DNA"/>
</dbReference>
<dbReference type="InterPro" id="IPR002893">
    <property type="entry name" value="Znf_MYND"/>
</dbReference>
<gene>
    <name evidence="7" type="ORF">GALMADRAFT_162344</name>
</gene>
<dbReference type="InterPro" id="IPR036770">
    <property type="entry name" value="Ankyrin_rpt-contain_sf"/>
</dbReference>
<reference evidence="8" key="1">
    <citation type="journal article" date="2014" name="Proc. Natl. Acad. Sci. U.S.A.">
        <title>Extensive sampling of basidiomycete genomes demonstrates inadequacy of the white-rot/brown-rot paradigm for wood decay fungi.</title>
        <authorList>
            <person name="Riley R."/>
            <person name="Salamov A.A."/>
            <person name="Brown D.W."/>
            <person name="Nagy L.G."/>
            <person name="Floudas D."/>
            <person name="Held B.W."/>
            <person name="Levasseur A."/>
            <person name="Lombard V."/>
            <person name="Morin E."/>
            <person name="Otillar R."/>
            <person name="Lindquist E.A."/>
            <person name="Sun H."/>
            <person name="LaButti K.M."/>
            <person name="Schmutz J."/>
            <person name="Jabbour D."/>
            <person name="Luo H."/>
            <person name="Baker S.E."/>
            <person name="Pisabarro A.G."/>
            <person name="Walton J.D."/>
            <person name="Blanchette R.A."/>
            <person name="Henrissat B."/>
            <person name="Martin F."/>
            <person name="Cullen D."/>
            <person name="Hibbett D.S."/>
            <person name="Grigoriev I.V."/>
        </authorList>
    </citation>
    <scope>NUCLEOTIDE SEQUENCE [LARGE SCALE GENOMIC DNA]</scope>
    <source>
        <strain evidence="8">CBS 339.88</strain>
    </source>
</reference>
<evidence type="ECO:0000256" key="3">
    <source>
        <dbReference type="ARBA" id="ARBA00022833"/>
    </source>
</evidence>
<dbReference type="SUPFAM" id="SSF144232">
    <property type="entry name" value="HIT/MYND zinc finger-like"/>
    <property type="match status" value="1"/>
</dbReference>
<keyword evidence="2 5" id="KW-0863">Zinc-finger</keyword>
<keyword evidence="8" id="KW-1185">Reference proteome</keyword>
<sequence length="511" mass="57112">MTFAAPSSGQVSASTSHILVPHSIVTEIKANPGLCTELAFSQYALKVRSILCDPRVGEKGLTKVLLANFLLPEMAFERHSILHAAVIKADILLVHEYLYAGYSPNLQGENGKTPIGMALGEAASLRKKNPSDDTTKKLARLDRVIPLLIEQHTDVNATHNGSSLLQLACQAESWDTISLLLEHGAKPTLSHQKYFTKPEDRDKYSQLVSTKSLSPGQPRPPRVCPCWSRKTLAECHAAPGARIQYPSSYMCICGSKKSYKKCCALKSPVFEAWDVKTGRILAYTDTASEESDAFRKMIRKMQALDFEEFKIGPDGNVRDLSNSPNIPFGGLDQGTLDLFRLEMVRRKKVDPAFAYAMKKYRFPLPCNRSSAPRTLRGAYQTNWNKAVDEYIDAGVDPRSKFEIEMEAKIGQWGGPLKRLCDHPSCGKVEDRDVEKMFQCAKCQITVYCSAECQRAAWRTHKADCGLPAQAPRPLWSQQNILEFMLEKVRSEVPDFDEMVANSKMLKRRGES</sequence>
<dbReference type="GO" id="GO:0008270">
    <property type="term" value="F:zinc ion binding"/>
    <property type="evidence" value="ECO:0007669"/>
    <property type="project" value="UniProtKB-KW"/>
</dbReference>
<name>A0A067SGG3_GALM3</name>
<evidence type="ECO:0000256" key="1">
    <source>
        <dbReference type="ARBA" id="ARBA00022723"/>
    </source>
</evidence>
<dbReference type="PROSITE" id="PS50088">
    <property type="entry name" value="ANK_REPEAT"/>
    <property type="match status" value="1"/>
</dbReference>
<dbReference type="InterPro" id="IPR002110">
    <property type="entry name" value="Ankyrin_rpt"/>
</dbReference>